<evidence type="ECO:0000256" key="1">
    <source>
        <dbReference type="ARBA" id="ARBA00001700"/>
    </source>
</evidence>
<dbReference type="Pfam" id="PF02310">
    <property type="entry name" value="B12-binding"/>
    <property type="match status" value="1"/>
</dbReference>
<dbReference type="InterPro" id="IPR036594">
    <property type="entry name" value="Meth_synthase_dom"/>
</dbReference>
<evidence type="ECO:0000256" key="10">
    <source>
        <dbReference type="ARBA" id="ARBA00022628"/>
    </source>
</evidence>
<feature type="binding site" evidence="19">
    <location>
        <position position="282"/>
    </location>
    <ligand>
        <name>Zn(2+)</name>
        <dbReference type="ChEBI" id="CHEBI:29105"/>
    </ligand>
</feature>
<dbReference type="Proteomes" id="UP000248798">
    <property type="component" value="Unassembled WGS sequence"/>
</dbReference>
<dbReference type="InterPro" id="IPR011005">
    <property type="entry name" value="Dihydropteroate_synth-like_sf"/>
</dbReference>
<evidence type="ECO:0000313" key="27">
    <source>
        <dbReference type="Proteomes" id="UP000293902"/>
    </source>
</evidence>
<organism evidence="25 26">
    <name type="scientific">Desulfobacter hydrogenophilus</name>
    <dbReference type="NCBI Taxonomy" id="2291"/>
    <lineage>
        <taxon>Bacteria</taxon>
        <taxon>Pseudomonadati</taxon>
        <taxon>Thermodesulfobacteriota</taxon>
        <taxon>Desulfobacteria</taxon>
        <taxon>Desulfobacterales</taxon>
        <taxon>Desulfobacteraceae</taxon>
        <taxon>Desulfobacter</taxon>
    </lineage>
</organism>
<dbReference type="Proteomes" id="UP000293902">
    <property type="component" value="Chromosome"/>
</dbReference>
<feature type="domain" description="Pterin-binding" evidence="21">
    <location>
        <begin position="328"/>
        <end position="571"/>
    </location>
</feature>
<evidence type="ECO:0000259" key="20">
    <source>
        <dbReference type="PROSITE" id="PS50970"/>
    </source>
</evidence>
<feature type="binding site" evidence="19">
    <location>
        <position position="283"/>
    </location>
    <ligand>
        <name>Zn(2+)</name>
        <dbReference type="ChEBI" id="CHEBI:29105"/>
    </ligand>
</feature>
<dbReference type="GO" id="GO:0005829">
    <property type="term" value="C:cytosol"/>
    <property type="evidence" value="ECO:0007669"/>
    <property type="project" value="TreeGrafter"/>
</dbReference>
<dbReference type="OrthoDB" id="9803687at2"/>
<dbReference type="PANTHER" id="PTHR45833:SF1">
    <property type="entry name" value="METHIONINE SYNTHASE"/>
    <property type="match status" value="1"/>
</dbReference>
<sequence length="814" mass="87832">MGEKNKSILDIINKRILILDGATGTEMQKRGLPPGVSPELWSMENPEVSADIYRAYARAGSDMLYTCTFGGTPWKLEEFGAADKTEQINCTIAENAVKTADELAAREGIRPLIVGDIGPCGRFIMPFGDLDFEQAIQGFKRQVKGLIDGGVDLFVIETQIDIQESRAALLAVKELCSGFTMVSMTFDETGHSLNGTTPEAMAVTLESLGADVVGVNCSTGPTEMLNVIRRIRKMVQIPVMAKPNAGMPVIKDNETVFPMNADEFSHFARPFAEAGVNIMGGCCGTNPEHIAKLARGMEGLSPLERKPMETAMLSSATQALITDSKSTIRIIGERINPTGKKILQGELKAGNMAYVRKLARDQAAAGADLLDINAGMPGIDEKQTLLDIISSVVPVVNLPLVIDSSDPDVVEAAVRYYPGRALINSISAEKEKLDKLLPVAAKYGAMLIVLPLADNELPDKAERRKELVTEIAERAAVYGYKNKDLVVDGLVMTVSSNPQAAKETLATVKWASEQGFGTVLGLSNISFGLPERGWVNASFFAMAAGAGLSWAIANPSHELLMDTKAASDVLTGRDRDALSYIQRFAKDKNAEKKKETTAEKIADLPVEEQIVAAVIEGRREDIERLCNQALEKGIAPSELLEKNMIPAIMTVGEYYDARKYFLPQLIASAETMQKGFAVLEPALQASGANEKKGTLVFATVQGDIHDIGKNIVVLMLRNFGFDVIDLGKDVTAADIIKAAQTHKADLIGLSALMTTTMVRMPEVIDLVKENRLACKVMVGGAVVTREWAESIGAEYSSDGVEAVNVAARICMGNR</sequence>
<evidence type="ECO:0000256" key="6">
    <source>
        <dbReference type="ARBA" id="ARBA00012032"/>
    </source>
</evidence>
<dbReference type="PROSITE" id="PS50970">
    <property type="entry name" value="HCY"/>
    <property type="match status" value="1"/>
</dbReference>
<keyword evidence="15" id="KW-0486">Methionine biosynthesis</keyword>
<dbReference type="EC" id="2.1.1.13" evidence="6"/>
<name>A0A328FK52_9BACT</name>
<dbReference type="InterPro" id="IPR003759">
    <property type="entry name" value="Cbl-bd_cap"/>
</dbReference>
<comment type="cofactor">
    <cofactor evidence="2 19">
        <name>Zn(2+)</name>
        <dbReference type="ChEBI" id="CHEBI:29105"/>
    </cofactor>
</comment>
<evidence type="ECO:0000259" key="22">
    <source>
        <dbReference type="PROSITE" id="PS51332"/>
    </source>
</evidence>
<keyword evidence="14 19" id="KW-0862">Zinc</keyword>
<dbReference type="Gene3D" id="1.10.1240.10">
    <property type="entry name" value="Methionine synthase domain"/>
    <property type="match status" value="1"/>
</dbReference>
<keyword evidence="9" id="KW-0028">Amino-acid biosynthesis</keyword>
<evidence type="ECO:0000256" key="4">
    <source>
        <dbReference type="ARBA" id="ARBA00005178"/>
    </source>
</evidence>
<dbReference type="InterPro" id="IPR017215">
    <property type="entry name" value="MetH_bac"/>
</dbReference>
<keyword evidence="12" id="KW-0949">S-adenosyl-L-methionine</keyword>
<dbReference type="Gene3D" id="3.20.20.330">
    <property type="entry name" value="Homocysteine-binding-like domain"/>
    <property type="match status" value="1"/>
</dbReference>
<evidence type="ECO:0000256" key="3">
    <source>
        <dbReference type="ARBA" id="ARBA00001956"/>
    </source>
</evidence>
<dbReference type="GO" id="GO:0050667">
    <property type="term" value="P:homocysteine metabolic process"/>
    <property type="evidence" value="ECO:0007669"/>
    <property type="project" value="TreeGrafter"/>
</dbReference>
<dbReference type="Gene3D" id="3.20.20.20">
    <property type="entry name" value="Dihydropteroate synthase-like"/>
    <property type="match status" value="1"/>
</dbReference>
<evidence type="ECO:0000256" key="17">
    <source>
        <dbReference type="ARBA" id="ARBA00025552"/>
    </source>
</evidence>
<dbReference type="SUPFAM" id="SSF82282">
    <property type="entry name" value="Homocysteine S-methyltransferase"/>
    <property type="match status" value="1"/>
</dbReference>
<comment type="function">
    <text evidence="17">Catalyzes the transfer of a methyl group from methyl-cobalamin to homocysteine, yielding enzyme-bound cob(I)alamin and methionine. Subsequently, remethylates the cofactor using methyltetrahydrofolate.</text>
</comment>
<evidence type="ECO:0000256" key="11">
    <source>
        <dbReference type="ARBA" id="ARBA00022679"/>
    </source>
</evidence>
<dbReference type="GO" id="GO:0032259">
    <property type="term" value="P:methylation"/>
    <property type="evidence" value="ECO:0007669"/>
    <property type="project" value="UniProtKB-KW"/>
</dbReference>
<evidence type="ECO:0000256" key="5">
    <source>
        <dbReference type="ARBA" id="ARBA00010398"/>
    </source>
</evidence>
<evidence type="ECO:0000256" key="13">
    <source>
        <dbReference type="ARBA" id="ARBA00022723"/>
    </source>
</evidence>
<dbReference type="RefSeq" id="WP_111953786.1">
    <property type="nucleotide sequence ID" value="NZ_CP036313.1"/>
</dbReference>
<reference evidence="24 27" key="2">
    <citation type="submission" date="2019-02" db="EMBL/GenBank/DDBJ databases">
        <title>Complete genome sequence of Desulfobacter hydrogenophilus AcRS1.</title>
        <authorList>
            <person name="Marietou A."/>
            <person name="Lund M.B."/>
            <person name="Marshall I.P.G."/>
            <person name="Schreiber L."/>
            <person name="Jorgensen B."/>
        </authorList>
    </citation>
    <scope>NUCLEOTIDE SEQUENCE [LARGE SCALE GENOMIC DNA]</scope>
    <source>
        <strain evidence="24 27">AcRS1</strain>
    </source>
</reference>
<keyword evidence="11 19" id="KW-0808">Transferase</keyword>
<proteinExistence type="inferred from homology"/>
<dbReference type="EMBL" id="CP036313">
    <property type="protein sequence ID" value="QBH12658.1"/>
    <property type="molecule type" value="Genomic_DNA"/>
</dbReference>
<dbReference type="GO" id="GO:0031419">
    <property type="term" value="F:cobalamin binding"/>
    <property type="evidence" value="ECO:0007669"/>
    <property type="project" value="UniProtKB-KW"/>
</dbReference>
<dbReference type="Pfam" id="PF02574">
    <property type="entry name" value="S-methyl_trans"/>
    <property type="match status" value="1"/>
</dbReference>
<accession>A0A328FK52</accession>
<dbReference type="InterPro" id="IPR036724">
    <property type="entry name" value="Cobalamin-bd_sf"/>
</dbReference>
<evidence type="ECO:0000256" key="2">
    <source>
        <dbReference type="ARBA" id="ARBA00001947"/>
    </source>
</evidence>
<comment type="cofactor">
    <cofactor evidence="3">
        <name>methylcob(III)alamin</name>
        <dbReference type="ChEBI" id="CHEBI:28115"/>
    </cofactor>
</comment>
<dbReference type="GO" id="GO:0046653">
    <property type="term" value="P:tetrahydrofolate metabolic process"/>
    <property type="evidence" value="ECO:0007669"/>
    <property type="project" value="TreeGrafter"/>
</dbReference>
<evidence type="ECO:0000256" key="16">
    <source>
        <dbReference type="ARBA" id="ARBA00023285"/>
    </source>
</evidence>
<dbReference type="GO" id="GO:0046872">
    <property type="term" value="F:metal ion binding"/>
    <property type="evidence" value="ECO:0007669"/>
    <property type="project" value="UniProtKB-KW"/>
</dbReference>
<dbReference type="EMBL" id="QLNI01000005">
    <property type="protein sequence ID" value="RAM03377.1"/>
    <property type="molecule type" value="Genomic_DNA"/>
</dbReference>
<keyword evidence="10" id="KW-0846">Cobalamin</keyword>
<protein>
    <recommendedName>
        <fullName evidence="7">Methionine synthase</fullName>
        <ecNumber evidence="6">2.1.1.13</ecNumber>
    </recommendedName>
    <alternativeName>
        <fullName evidence="18">5-methyltetrahydrofolate--homocysteine methyltransferase</fullName>
    </alternativeName>
</protein>
<evidence type="ECO:0000256" key="19">
    <source>
        <dbReference type="PROSITE-ProRule" id="PRU00333"/>
    </source>
</evidence>
<evidence type="ECO:0000256" key="15">
    <source>
        <dbReference type="ARBA" id="ARBA00023167"/>
    </source>
</evidence>
<evidence type="ECO:0000256" key="9">
    <source>
        <dbReference type="ARBA" id="ARBA00022605"/>
    </source>
</evidence>
<keyword evidence="13 19" id="KW-0479">Metal-binding</keyword>
<feature type="domain" description="B12-binding N-terminal" evidence="23">
    <location>
        <begin position="597"/>
        <end position="691"/>
    </location>
</feature>
<dbReference type="GO" id="GO:0008705">
    <property type="term" value="F:methionine synthase activity"/>
    <property type="evidence" value="ECO:0007669"/>
    <property type="project" value="UniProtKB-EC"/>
</dbReference>
<evidence type="ECO:0000313" key="26">
    <source>
        <dbReference type="Proteomes" id="UP000248798"/>
    </source>
</evidence>
<comment type="pathway">
    <text evidence="4">Amino-acid biosynthesis; L-methionine biosynthesis via de novo pathway; L-methionine from L-homocysteine (MetH route): step 1/1.</text>
</comment>
<dbReference type="Pfam" id="PF00809">
    <property type="entry name" value="Pterin_bind"/>
    <property type="match status" value="1"/>
</dbReference>
<dbReference type="InterPro" id="IPR000489">
    <property type="entry name" value="Pterin-binding_dom"/>
</dbReference>
<dbReference type="InterPro" id="IPR006158">
    <property type="entry name" value="Cobalamin-bd"/>
</dbReference>
<evidence type="ECO:0000256" key="12">
    <source>
        <dbReference type="ARBA" id="ARBA00022691"/>
    </source>
</evidence>
<evidence type="ECO:0000256" key="14">
    <source>
        <dbReference type="ARBA" id="ARBA00022833"/>
    </source>
</evidence>
<dbReference type="InterPro" id="IPR036589">
    <property type="entry name" value="HCY_dom_sf"/>
</dbReference>
<evidence type="ECO:0000313" key="24">
    <source>
        <dbReference type="EMBL" id="QBH12658.1"/>
    </source>
</evidence>
<keyword evidence="27" id="KW-1185">Reference proteome</keyword>
<evidence type="ECO:0000256" key="18">
    <source>
        <dbReference type="ARBA" id="ARBA00031040"/>
    </source>
</evidence>
<dbReference type="PROSITE" id="PS50972">
    <property type="entry name" value="PTERIN_BINDING"/>
    <property type="match status" value="1"/>
</dbReference>
<evidence type="ECO:0000259" key="21">
    <source>
        <dbReference type="PROSITE" id="PS50972"/>
    </source>
</evidence>
<dbReference type="PANTHER" id="PTHR45833">
    <property type="entry name" value="METHIONINE SYNTHASE"/>
    <property type="match status" value="1"/>
</dbReference>
<feature type="domain" description="B12-binding" evidence="22">
    <location>
        <begin position="692"/>
        <end position="814"/>
    </location>
</feature>
<dbReference type="InterPro" id="IPR003726">
    <property type="entry name" value="HCY_dom"/>
</dbReference>
<evidence type="ECO:0000256" key="8">
    <source>
        <dbReference type="ARBA" id="ARBA00022603"/>
    </source>
</evidence>
<dbReference type="PIRSF" id="PIRSF037472">
    <property type="entry name" value="DHPS_mtfrase"/>
    <property type="match status" value="1"/>
</dbReference>
<keyword evidence="8 19" id="KW-0489">Methyltransferase</keyword>
<feature type="binding site" evidence="19">
    <location>
        <position position="217"/>
    </location>
    <ligand>
        <name>Zn(2+)</name>
        <dbReference type="ChEBI" id="CHEBI:29105"/>
    </ligand>
</feature>
<comment type="similarity">
    <text evidence="5">Belongs to the vitamin-B12 dependent methionine synthase family.</text>
</comment>
<dbReference type="SUPFAM" id="SSF51717">
    <property type="entry name" value="Dihydropteroate synthetase-like"/>
    <property type="match status" value="1"/>
</dbReference>
<dbReference type="InterPro" id="IPR050554">
    <property type="entry name" value="Met_Synthase/Corrinoid"/>
</dbReference>
<evidence type="ECO:0000259" key="23">
    <source>
        <dbReference type="PROSITE" id="PS51337"/>
    </source>
</evidence>
<dbReference type="CDD" id="cd02070">
    <property type="entry name" value="corrinoid_protein_B12-BD"/>
    <property type="match status" value="1"/>
</dbReference>
<dbReference type="Pfam" id="PF02607">
    <property type="entry name" value="B12-binding_2"/>
    <property type="match status" value="1"/>
</dbReference>
<dbReference type="SUPFAM" id="SSF52242">
    <property type="entry name" value="Cobalamin (vitamin B12)-binding domain"/>
    <property type="match status" value="1"/>
</dbReference>
<dbReference type="PROSITE" id="PS51332">
    <property type="entry name" value="B12_BINDING"/>
    <property type="match status" value="1"/>
</dbReference>
<evidence type="ECO:0000256" key="7">
    <source>
        <dbReference type="ARBA" id="ARBA00013998"/>
    </source>
</evidence>
<comment type="catalytic activity">
    <reaction evidence="1">
        <text>(6S)-5-methyl-5,6,7,8-tetrahydrofolate + L-homocysteine = (6S)-5,6,7,8-tetrahydrofolate + L-methionine</text>
        <dbReference type="Rhea" id="RHEA:11172"/>
        <dbReference type="ChEBI" id="CHEBI:18608"/>
        <dbReference type="ChEBI" id="CHEBI:57453"/>
        <dbReference type="ChEBI" id="CHEBI:57844"/>
        <dbReference type="ChEBI" id="CHEBI:58199"/>
        <dbReference type="EC" id="2.1.1.13"/>
    </reaction>
</comment>
<gene>
    <name evidence="25" type="ORF">DO021_03565</name>
    <name evidence="24" type="ORF">EYB58_06900</name>
</gene>
<dbReference type="PROSITE" id="PS51337">
    <property type="entry name" value="B12_BINDING_NTER"/>
    <property type="match status" value="1"/>
</dbReference>
<dbReference type="SMART" id="SM01018">
    <property type="entry name" value="B12-binding_2"/>
    <property type="match status" value="1"/>
</dbReference>
<dbReference type="Gene3D" id="3.40.50.280">
    <property type="entry name" value="Cobalamin-binding domain"/>
    <property type="match status" value="1"/>
</dbReference>
<dbReference type="UniPathway" id="UPA00051">
    <property type="reaction ID" value="UER00081"/>
</dbReference>
<feature type="domain" description="Hcy-binding" evidence="20">
    <location>
        <begin position="5"/>
        <end position="297"/>
    </location>
</feature>
<evidence type="ECO:0000313" key="25">
    <source>
        <dbReference type="EMBL" id="RAM03377.1"/>
    </source>
</evidence>
<keyword evidence="16" id="KW-0170">Cobalt</keyword>
<dbReference type="SUPFAM" id="SSF47644">
    <property type="entry name" value="Methionine synthase domain"/>
    <property type="match status" value="1"/>
</dbReference>
<dbReference type="AlphaFoldDB" id="A0A328FK52"/>
<reference evidence="25 26" key="1">
    <citation type="submission" date="2018-06" db="EMBL/GenBank/DDBJ databases">
        <title>Complete Genome Sequence of Desulfobacter hydrogenophilus (DSM3380).</title>
        <authorList>
            <person name="Marietou A."/>
            <person name="Schreiber L."/>
            <person name="Marshall I."/>
            <person name="Jorgensen B."/>
        </authorList>
    </citation>
    <scope>NUCLEOTIDE SEQUENCE [LARGE SCALE GENOMIC DNA]</scope>
    <source>
        <strain evidence="25 26">DSM 3380</strain>
    </source>
</reference>